<feature type="compositionally biased region" description="Low complexity" evidence="12">
    <location>
        <begin position="252"/>
        <end position="276"/>
    </location>
</feature>
<evidence type="ECO:0000256" key="12">
    <source>
        <dbReference type="SAM" id="MobiDB-lite"/>
    </source>
</evidence>
<comment type="caution">
    <text evidence="15">The sequence shown here is derived from an EMBL/GenBank/DDBJ whole genome shotgun (WGS) entry which is preliminary data.</text>
</comment>
<name>A0A0A0BET6_9CELL</name>
<dbReference type="SMART" id="SM00331">
    <property type="entry name" value="PP2C_SIG"/>
    <property type="match status" value="1"/>
</dbReference>
<evidence type="ECO:0000256" key="7">
    <source>
        <dbReference type="ARBA" id="ARBA00047761"/>
    </source>
</evidence>
<evidence type="ECO:0000313" key="16">
    <source>
        <dbReference type="Proteomes" id="UP000029833"/>
    </source>
</evidence>
<evidence type="ECO:0000256" key="11">
    <source>
        <dbReference type="ARBA" id="ARBA00079123"/>
    </source>
</evidence>
<evidence type="ECO:0000256" key="1">
    <source>
        <dbReference type="ARBA" id="ARBA00001936"/>
    </source>
</evidence>
<keyword evidence="13" id="KW-0812">Transmembrane</keyword>
<proteinExistence type="predicted"/>
<dbReference type="NCBIfam" id="NF033484">
    <property type="entry name" value="Stp1_PP2C_phos"/>
    <property type="match status" value="1"/>
</dbReference>
<evidence type="ECO:0000256" key="6">
    <source>
        <dbReference type="ARBA" id="ARBA00023211"/>
    </source>
</evidence>
<dbReference type="Proteomes" id="UP000029833">
    <property type="component" value="Unassembled WGS sequence"/>
</dbReference>
<dbReference type="CDD" id="cd00143">
    <property type="entry name" value="PP2Cc"/>
    <property type="match status" value="1"/>
</dbReference>
<feature type="region of interest" description="Disordered" evidence="12">
    <location>
        <begin position="291"/>
        <end position="323"/>
    </location>
</feature>
<dbReference type="Gene3D" id="3.60.40.10">
    <property type="entry name" value="PPM-type phosphatase domain"/>
    <property type="match status" value="1"/>
</dbReference>
<reference evidence="15 16" key="1">
    <citation type="submission" date="2013-10" db="EMBL/GenBank/DDBJ databases">
        <authorList>
            <person name="Wang G."/>
            <person name="Zhuang W."/>
        </authorList>
    </citation>
    <scope>NUCLEOTIDE SEQUENCE [LARGE SCALE GENOMIC DNA]</scope>
    <source>
        <strain evidence="15 16">DSM 20118</strain>
    </source>
</reference>
<dbReference type="STRING" id="1408250.Q760_10335"/>
<feature type="domain" description="PPM-type phosphatase" evidence="14">
    <location>
        <begin position="6"/>
        <end position="239"/>
    </location>
</feature>
<organism evidence="15 16">
    <name type="scientific">Cellulomonas cellasea DSM 20118</name>
    <dbReference type="NCBI Taxonomy" id="1408250"/>
    <lineage>
        <taxon>Bacteria</taxon>
        <taxon>Bacillati</taxon>
        <taxon>Actinomycetota</taxon>
        <taxon>Actinomycetes</taxon>
        <taxon>Micrococcales</taxon>
        <taxon>Cellulomonadaceae</taxon>
        <taxon>Cellulomonas</taxon>
    </lineage>
</organism>
<feature type="transmembrane region" description="Helical" evidence="13">
    <location>
        <begin position="332"/>
        <end position="353"/>
    </location>
</feature>
<keyword evidence="16" id="KW-1185">Reference proteome</keyword>
<dbReference type="AlphaFoldDB" id="A0A0A0BET6"/>
<comment type="catalytic activity">
    <reaction evidence="8">
        <text>O-phospho-L-threonyl-[protein] + H2O = L-threonyl-[protein] + phosphate</text>
        <dbReference type="Rhea" id="RHEA:47004"/>
        <dbReference type="Rhea" id="RHEA-COMP:11060"/>
        <dbReference type="Rhea" id="RHEA-COMP:11605"/>
        <dbReference type="ChEBI" id="CHEBI:15377"/>
        <dbReference type="ChEBI" id="CHEBI:30013"/>
        <dbReference type="ChEBI" id="CHEBI:43474"/>
        <dbReference type="ChEBI" id="CHEBI:61977"/>
        <dbReference type="EC" id="3.1.3.16"/>
    </reaction>
</comment>
<evidence type="ECO:0000313" key="15">
    <source>
        <dbReference type="EMBL" id="KGM03846.1"/>
    </source>
</evidence>
<keyword evidence="13" id="KW-1133">Transmembrane helix</keyword>
<keyword evidence="6" id="KW-0464">Manganese</keyword>
<dbReference type="Pfam" id="PF13672">
    <property type="entry name" value="PP2C_2"/>
    <property type="match status" value="1"/>
</dbReference>
<keyword evidence="5" id="KW-0904">Protein phosphatase</keyword>
<keyword evidence="3" id="KW-0479">Metal-binding</keyword>
<evidence type="ECO:0000256" key="2">
    <source>
        <dbReference type="ARBA" id="ARBA00013081"/>
    </source>
</evidence>
<dbReference type="GO" id="GO:0046872">
    <property type="term" value="F:metal ion binding"/>
    <property type="evidence" value="ECO:0007669"/>
    <property type="project" value="UniProtKB-KW"/>
</dbReference>
<evidence type="ECO:0000256" key="13">
    <source>
        <dbReference type="SAM" id="Phobius"/>
    </source>
</evidence>
<protein>
    <recommendedName>
        <fullName evidence="9">Serine/threonine protein phosphatase PstP</fullName>
        <ecNumber evidence="2">3.1.3.16</ecNumber>
    </recommendedName>
    <alternativeName>
        <fullName evidence="11">Mycobacterial Ser/Thr phosphatase</fullName>
    </alternativeName>
    <alternativeName>
        <fullName evidence="10">PP2C-family Ser/Thr phosphatase</fullName>
    </alternativeName>
</protein>
<evidence type="ECO:0000256" key="9">
    <source>
        <dbReference type="ARBA" id="ARBA00071184"/>
    </source>
</evidence>
<evidence type="ECO:0000256" key="5">
    <source>
        <dbReference type="ARBA" id="ARBA00022912"/>
    </source>
</evidence>
<evidence type="ECO:0000259" key="14">
    <source>
        <dbReference type="PROSITE" id="PS51746"/>
    </source>
</evidence>
<dbReference type="PROSITE" id="PS51746">
    <property type="entry name" value="PPM_2"/>
    <property type="match status" value="1"/>
</dbReference>
<keyword evidence="13" id="KW-0472">Membrane</keyword>
<dbReference type="EMBL" id="AXNT01000003">
    <property type="protein sequence ID" value="KGM03846.1"/>
    <property type="molecule type" value="Genomic_DNA"/>
</dbReference>
<comment type="catalytic activity">
    <reaction evidence="7">
        <text>O-phospho-L-seryl-[protein] + H2O = L-seryl-[protein] + phosphate</text>
        <dbReference type="Rhea" id="RHEA:20629"/>
        <dbReference type="Rhea" id="RHEA-COMP:9863"/>
        <dbReference type="Rhea" id="RHEA-COMP:11604"/>
        <dbReference type="ChEBI" id="CHEBI:15377"/>
        <dbReference type="ChEBI" id="CHEBI:29999"/>
        <dbReference type="ChEBI" id="CHEBI:43474"/>
        <dbReference type="ChEBI" id="CHEBI:83421"/>
        <dbReference type="EC" id="3.1.3.16"/>
    </reaction>
</comment>
<dbReference type="OrthoDB" id="9801841at2"/>
<dbReference type="FunFam" id="3.60.40.10:FF:000002">
    <property type="entry name" value="Serine/threonine phosphatase stp"/>
    <property type="match status" value="1"/>
</dbReference>
<dbReference type="GO" id="GO:0004722">
    <property type="term" value="F:protein serine/threonine phosphatase activity"/>
    <property type="evidence" value="ECO:0007669"/>
    <property type="project" value="UniProtKB-EC"/>
</dbReference>
<dbReference type="InterPro" id="IPR001932">
    <property type="entry name" value="PPM-type_phosphatase-like_dom"/>
</dbReference>
<evidence type="ECO:0000256" key="4">
    <source>
        <dbReference type="ARBA" id="ARBA00022801"/>
    </source>
</evidence>
<dbReference type="PANTHER" id="PTHR47992">
    <property type="entry name" value="PROTEIN PHOSPHATASE"/>
    <property type="match status" value="1"/>
</dbReference>
<dbReference type="InterPro" id="IPR015655">
    <property type="entry name" value="PP2C"/>
</dbReference>
<feature type="compositionally biased region" description="Low complexity" evidence="12">
    <location>
        <begin position="302"/>
        <end position="312"/>
    </location>
</feature>
<evidence type="ECO:0000256" key="3">
    <source>
        <dbReference type="ARBA" id="ARBA00022723"/>
    </source>
</evidence>
<accession>A0A0A0BET6</accession>
<comment type="cofactor">
    <cofactor evidence="1">
        <name>Mn(2+)</name>
        <dbReference type="ChEBI" id="CHEBI:29035"/>
    </cofactor>
</comment>
<dbReference type="SUPFAM" id="SSF81606">
    <property type="entry name" value="PP2C-like"/>
    <property type="match status" value="1"/>
</dbReference>
<keyword evidence="4" id="KW-0378">Hydrolase</keyword>
<evidence type="ECO:0000256" key="10">
    <source>
        <dbReference type="ARBA" id="ARBA00077741"/>
    </source>
</evidence>
<dbReference type="EC" id="3.1.3.16" evidence="2"/>
<dbReference type="InterPro" id="IPR036457">
    <property type="entry name" value="PPM-type-like_dom_sf"/>
</dbReference>
<sequence>MSIALRYAARSDVGLVRSNNQDSAYAGPHLLVVADGMGGHAGGDVASSVAVAAFAPLDGESHGPDDALDELEHALDAARDEIVARTQADPELSGMGTTVTAILRAGNKLAMVHLGDSRGYLLRDGVLSQVTTDHTFVQHLVNTGKITPEEAEHHPQRSVVMRVLGDFDPDVAPDLSVREARPGDRWLLCSDGLSGFVSADTIAETLMGLQDVDVCADRLVQLALRAGGGDNVTVVVADVVELDDVPDGGGPTTAASVVGSAATSRHRPTAAADSPSARAATLAKKVAAAQAAGTDADDDSDPAGLLLPAGAAGDEDDDTDEVDPRRRRRVKVLAWFLSLLLLAVLGVAGYLGYQWTQTQYFVGAEGGDVVIYRGIPQNIGPITLSTVEERGDARIDDLPPYVRERLDQNIQSDSLDDARHRVQLLEQSARENAATD</sequence>
<gene>
    <name evidence="15" type="ORF">Q760_10335</name>
</gene>
<evidence type="ECO:0000256" key="8">
    <source>
        <dbReference type="ARBA" id="ARBA00048336"/>
    </source>
</evidence>
<dbReference type="SMART" id="SM00332">
    <property type="entry name" value="PP2Cc"/>
    <property type="match status" value="1"/>
</dbReference>
<dbReference type="RefSeq" id="WP_052103337.1">
    <property type="nucleotide sequence ID" value="NZ_AXNT01000003.1"/>
</dbReference>
<feature type="region of interest" description="Disordered" evidence="12">
    <location>
        <begin position="243"/>
        <end position="276"/>
    </location>
</feature>